<dbReference type="EMBL" id="JBBUTG010000010">
    <property type="protein sequence ID" value="MEK8032466.1"/>
    <property type="molecule type" value="Genomic_DNA"/>
</dbReference>
<protein>
    <recommendedName>
        <fullName evidence="3">SH3 domain-containing protein</fullName>
    </recommendedName>
</protein>
<evidence type="ECO:0000313" key="2">
    <source>
        <dbReference type="Proteomes" id="UP001371218"/>
    </source>
</evidence>
<sequence>MITTAAVAALSSLALVTQDATPLRAAPSDGAPAQAQLWPGDALEVRGERLGYLQVWDHKRERGGYVKATQVRGTDAKEADAPELLAVLRFVKDTPGAESLGIAYAAAYLKAAPARDIGPEAFDAIGTMAERLARRATSRSATLNATISAHLDSVGAYGVRWSTFEREGAVQLCYDGDAFRRVLAMPQSTPEQQARAVLSLTRHDCVDPALKPTEREAHDRWRADLLDKLSSSSVAALPEWTKNKLRLRRAGVWSALAFAQARRGDSAQAAGQRAVDELAAVRNTELAEEDQAEYNDAAIRVGASRWAAMPAANAVPDLSRRPTLITQAGEPGETCLLLVDAQHDAKKPLLRRCTWGVVWLNSATADPGATTLTLAVQPLATWRELWVLRKAGAEASATDSGWTIDVLPPAPGNPMGADAGYVEYAGFAPGTEPKLLLARESRTDGRWSRRFEVARLPTLTTDKFASTPQILAAFQRYQDAGWKRSTVSLR</sequence>
<organism evidence="1 2">
    <name type="scientific">Ideonella lacteola</name>
    <dbReference type="NCBI Taxonomy" id="2984193"/>
    <lineage>
        <taxon>Bacteria</taxon>
        <taxon>Pseudomonadati</taxon>
        <taxon>Pseudomonadota</taxon>
        <taxon>Betaproteobacteria</taxon>
        <taxon>Burkholderiales</taxon>
        <taxon>Sphaerotilaceae</taxon>
        <taxon>Ideonella</taxon>
    </lineage>
</organism>
<evidence type="ECO:0008006" key="3">
    <source>
        <dbReference type="Google" id="ProtNLM"/>
    </source>
</evidence>
<comment type="caution">
    <text evidence="1">The sequence shown here is derived from an EMBL/GenBank/DDBJ whole genome shotgun (WGS) entry which is preliminary data.</text>
</comment>
<keyword evidence="2" id="KW-1185">Reference proteome</keyword>
<evidence type="ECO:0000313" key="1">
    <source>
        <dbReference type="EMBL" id="MEK8032466.1"/>
    </source>
</evidence>
<gene>
    <name evidence="1" type="ORF">AACH06_16700</name>
</gene>
<reference evidence="1 2" key="1">
    <citation type="submission" date="2024-04" db="EMBL/GenBank/DDBJ databases">
        <title>Novel species of the genus Ideonella isolated from streams.</title>
        <authorList>
            <person name="Lu H."/>
        </authorList>
    </citation>
    <scope>NUCLEOTIDE SEQUENCE [LARGE SCALE GENOMIC DNA]</scope>
    <source>
        <strain evidence="1 2">DXS29W</strain>
    </source>
</reference>
<proteinExistence type="predicted"/>
<dbReference type="Proteomes" id="UP001371218">
    <property type="component" value="Unassembled WGS sequence"/>
</dbReference>
<dbReference type="RefSeq" id="WP_341426877.1">
    <property type="nucleotide sequence ID" value="NZ_JBBUTG010000010.1"/>
</dbReference>
<name>A0ABU9BRK0_9BURK</name>
<accession>A0ABU9BRK0</accession>